<keyword evidence="5" id="KW-1185">Reference proteome</keyword>
<accession>A0A7D9EBJ3</accession>
<dbReference type="Proteomes" id="UP001152795">
    <property type="component" value="Unassembled WGS sequence"/>
</dbReference>
<feature type="domain" description="Ricin B lectin" evidence="3">
    <location>
        <begin position="91"/>
        <end position="169"/>
    </location>
</feature>
<dbReference type="EMBL" id="CACRXK020004925">
    <property type="protein sequence ID" value="CAB4004511.1"/>
    <property type="molecule type" value="Genomic_DNA"/>
</dbReference>
<comment type="caution">
    <text evidence="4">The sequence shown here is derived from an EMBL/GenBank/DDBJ whole genome shotgun (WGS) entry which is preliminary data.</text>
</comment>
<feature type="region of interest" description="Disordered" evidence="1">
    <location>
        <begin position="380"/>
        <end position="405"/>
    </location>
</feature>
<dbReference type="InterPro" id="IPR000772">
    <property type="entry name" value="Ricin_B_lectin"/>
</dbReference>
<dbReference type="Pfam" id="PF24562">
    <property type="entry name" value="CysR_MRC2_N"/>
    <property type="match status" value="1"/>
</dbReference>
<gene>
    <name evidence="4" type="ORF">PACLA_8A067611</name>
</gene>
<sequence length="492" mass="56143">MPMSMSEATIYFSLVISTFYQVNSQNISIIRGEKDLFTNLAGCEPTKAVCFDGNCTYCQCERDKETFIPTRGKDGECVPNEYLAYVTSYNSSFLVQDVSKKVCLDYTKRYVEGNPKCNTIERSQRWLWTKNRQLLNLDVLECITNSYYATLDKCIANNVKQLLKCEREDSYYVFIYGLRRRNLKWKRYGSNQTLCSEAVGCETFQDDSSLLILNKTSKCQESECWGEKEINVGTWNVTECSLLPNQVQYLHKDGWQPLSMATNSLVIVTSENKVLLKWDLIKTPMSWKGLIVKVQYQCKSDEKDQDNRDVHCVLIKYTGLFTGLDKLDGNDKRDEKDKSQTTVIVVSVVVVAFVIGVLVLFAYRNKNRLATLIGRKTKKHDVTKQASPGQTHGVSNNPIYRSSDRHSAQNDCELYEATPKPEPVYQYAYAGHEIEAQLPPNVTYDYAIPDDHLRISQRAGVGKHQDSTGENIVPQNASEPELPVYYVLENNN</sequence>
<evidence type="ECO:0000259" key="3">
    <source>
        <dbReference type="Pfam" id="PF24562"/>
    </source>
</evidence>
<protein>
    <recommendedName>
        <fullName evidence="3">Ricin B lectin domain-containing protein</fullName>
    </recommendedName>
</protein>
<dbReference type="AlphaFoldDB" id="A0A7D9EBJ3"/>
<evidence type="ECO:0000313" key="5">
    <source>
        <dbReference type="Proteomes" id="UP001152795"/>
    </source>
</evidence>
<evidence type="ECO:0000313" key="4">
    <source>
        <dbReference type="EMBL" id="CAB4004511.1"/>
    </source>
</evidence>
<evidence type="ECO:0000256" key="1">
    <source>
        <dbReference type="SAM" id="MobiDB-lite"/>
    </source>
</evidence>
<feature type="transmembrane region" description="Helical" evidence="2">
    <location>
        <begin position="343"/>
        <end position="363"/>
    </location>
</feature>
<dbReference type="SUPFAM" id="SSF50370">
    <property type="entry name" value="Ricin B-like lectins"/>
    <property type="match status" value="1"/>
</dbReference>
<proteinExistence type="predicted"/>
<evidence type="ECO:0000256" key="2">
    <source>
        <dbReference type="SAM" id="Phobius"/>
    </source>
</evidence>
<reference evidence="4" key="1">
    <citation type="submission" date="2020-04" db="EMBL/GenBank/DDBJ databases">
        <authorList>
            <person name="Alioto T."/>
            <person name="Alioto T."/>
            <person name="Gomez Garrido J."/>
        </authorList>
    </citation>
    <scope>NUCLEOTIDE SEQUENCE</scope>
    <source>
        <strain evidence="4">A484AB</strain>
    </source>
</reference>
<organism evidence="4 5">
    <name type="scientific">Paramuricea clavata</name>
    <name type="common">Red gorgonian</name>
    <name type="synonym">Violescent sea-whip</name>
    <dbReference type="NCBI Taxonomy" id="317549"/>
    <lineage>
        <taxon>Eukaryota</taxon>
        <taxon>Metazoa</taxon>
        <taxon>Cnidaria</taxon>
        <taxon>Anthozoa</taxon>
        <taxon>Octocorallia</taxon>
        <taxon>Malacalcyonacea</taxon>
        <taxon>Plexauridae</taxon>
        <taxon>Paramuricea</taxon>
    </lineage>
</organism>
<keyword evidence="2" id="KW-0472">Membrane</keyword>
<keyword evidence="2" id="KW-0812">Transmembrane</keyword>
<dbReference type="InterPro" id="IPR035992">
    <property type="entry name" value="Ricin_B-like_lectins"/>
</dbReference>
<name>A0A7D9EBJ3_PARCT</name>
<dbReference type="Gene3D" id="2.80.10.50">
    <property type="match status" value="1"/>
</dbReference>
<feature type="compositionally biased region" description="Polar residues" evidence="1">
    <location>
        <begin position="384"/>
        <end position="400"/>
    </location>
</feature>
<dbReference type="OrthoDB" id="10451157at2759"/>
<keyword evidence="2" id="KW-1133">Transmembrane helix</keyword>